<sequence>MKSDVQVRLLRHATLTIEIANTKFLVDPLFAEKDAYDPLPHSGNNIRYPMVGLPFDQSEIEQIINEVDAVLVTHIHNDHWDTVAQAIIPKDKPLLCQPTDLDLLKQQGFKNVMAVNDQLTYNGVSINRTGGQHGTGEIGKKMGIVSGFVLNDGTTKVYVAGDTIWCEEVEEALNNFNPTITIVNAGAPQYMVGDPITMTPNDIMQVANHLPSTKIIAVHMDTVSHAKVSRVDLRKELSAKDYLDKVLIPSDGETMLF</sequence>
<dbReference type="Gene3D" id="3.60.15.10">
    <property type="entry name" value="Ribonuclease Z/Hydroxyacylglutathione hydrolase-like"/>
    <property type="match status" value="1"/>
</dbReference>
<evidence type="ECO:0000313" key="3">
    <source>
        <dbReference type="EMBL" id="AFD09079.1"/>
    </source>
</evidence>
<dbReference type="GO" id="GO:0016787">
    <property type="term" value="F:hydrolase activity"/>
    <property type="evidence" value="ECO:0007669"/>
    <property type="project" value="UniProtKB-KW"/>
</dbReference>
<dbReference type="PANTHER" id="PTHR43546">
    <property type="entry name" value="UPF0173 METAL-DEPENDENT HYDROLASE MJ1163-RELATED"/>
    <property type="match status" value="1"/>
</dbReference>
<evidence type="ECO:0000313" key="4">
    <source>
        <dbReference type="Proteomes" id="UP000007590"/>
    </source>
</evidence>
<evidence type="ECO:0000259" key="2">
    <source>
        <dbReference type="Pfam" id="PF12706"/>
    </source>
</evidence>
<dbReference type="KEGG" id="scn:Solca_4089"/>
<feature type="domain" description="Metallo-beta-lactamase" evidence="2">
    <location>
        <begin position="60"/>
        <end position="220"/>
    </location>
</feature>
<reference evidence="3" key="1">
    <citation type="submission" date="2012-02" db="EMBL/GenBank/DDBJ databases">
        <title>The complete genome of Solitalea canadensis DSM 3403.</title>
        <authorList>
            <consortium name="US DOE Joint Genome Institute (JGI-PGF)"/>
            <person name="Lucas S."/>
            <person name="Copeland A."/>
            <person name="Lapidus A."/>
            <person name="Glavina del Rio T."/>
            <person name="Dalin E."/>
            <person name="Tice H."/>
            <person name="Bruce D."/>
            <person name="Goodwin L."/>
            <person name="Pitluck S."/>
            <person name="Peters L."/>
            <person name="Ovchinnikova G."/>
            <person name="Lu M."/>
            <person name="Kyrpides N."/>
            <person name="Mavromatis K."/>
            <person name="Ivanova N."/>
            <person name="Brettin T."/>
            <person name="Detter J.C."/>
            <person name="Han C."/>
            <person name="Larimer F."/>
            <person name="Land M."/>
            <person name="Hauser L."/>
            <person name="Markowitz V."/>
            <person name="Cheng J.-F."/>
            <person name="Hugenholtz P."/>
            <person name="Woyke T."/>
            <person name="Wu D."/>
            <person name="Spring S."/>
            <person name="Schroeder M."/>
            <person name="Kopitz M."/>
            <person name="Brambilla E."/>
            <person name="Klenk H.-P."/>
            <person name="Eisen J.A."/>
        </authorList>
    </citation>
    <scope>NUCLEOTIDE SEQUENCE</scope>
    <source>
        <strain evidence="3">DSM 3403</strain>
    </source>
</reference>
<proteinExistence type="predicted"/>
<accession>H8KN00</accession>
<dbReference type="RefSeq" id="WP_014682301.1">
    <property type="nucleotide sequence ID" value="NC_017770.1"/>
</dbReference>
<dbReference type="InterPro" id="IPR036866">
    <property type="entry name" value="RibonucZ/Hydroxyglut_hydro"/>
</dbReference>
<gene>
    <name evidence="3" type="ordered locus">Solca_4089</name>
</gene>
<dbReference type="eggNOG" id="COG2220">
    <property type="taxonomic scope" value="Bacteria"/>
</dbReference>
<dbReference type="SUPFAM" id="SSF56281">
    <property type="entry name" value="Metallo-hydrolase/oxidoreductase"/>
    <property type="match status" value="1"/>
</dbReference>
<dbReference type="PANTHER" id="PTHR43546:SF9">
    <property type="entry name" value="L-ASCORBATE-6-PHOSPHATE LACTONASE ULAG-RELATED"/>
    <property type="match status" value="1"/>
</dbReference>
<dbReference type="Pfam" id="PF12706">
    <property type="entry name" value="Lactamase_B_2"/>
    <property type="match status" value="1"/>
</dbReference>
<evidence type="ECO:0000256" key="1">
    <source>
        <dbReference type="ARBA" id="ARBA00022801"/>
    </source>
</evidence>
<organism evidence="3 4">
    <name type="scientific">Solitalea canadensis (strain ATCC 29591 / DSM 3403 / JCM 21819 / LMG 8368 / NBRC 15130 / NCIMB 12057 / USAM 9D)</name>
    <name type="common">Flexibacter canadensis</name>
    <dbReference type="NCBI Taxonomy" id="929556"/>
    <lineage>
        <taxon>Bacteria</taxon>
        <taxon>Pseudomonadati</taxon>
        <taxon>Bacteroidota</taxon>
        <taxon>Sphingobacteriia</taxon>
        <taxon>Sphingobacteriales</taxon>
        <taxon>Sphingobacteriaceae</taxon>
        <taxon>Solitalea</taxon>
    </lineage>
</organism>
<dbReference type="InterPro" id="IPR001279">
    <property type="entry name" value="Metallo-B-lactamas"/>
</dbReference>
<dbReference type="InterPro" id="IPR050114">
    <property type="entry name" value="UPF0173_UPF0282_UlaG_hydrolase"/>
</dbReference>
<keyword evidence="4" id="KW-1185">Reference proteome</keyword>
<name>H8KN00_SOLCM</name>
<dbReference type="HOGENOM" id="CLU_096448_0_0_10"/>
<protein>
    <submittedName>
        <fullName evidence="3">Putative Zn-dependent hydrolase of beta-lactamase fold protein</fullName>
    </submittedName>
</protein>
<dbReference type="OrthoDB" id="9805728at2"/>
<dbReference type="STRING" id="929556.Solca_4089"/>
<keyword evidence="1 3" id="KW-0378">Hydrolase</keyword>
<dbReference type="EMBL" id="CP003349">
    <property type="protein sequence ID" value="AFD09079.1"/>
    <property type="molecule type" value="Genomic_DNA"/>
</dbReference>
<dbReference type="Proteomes" id="UP000007590">
    <property type="component" value="Chromosome"/>
</dbReference>
<dbReference type="AlphaFoldDB" id="H8KN00"/>